<dbReference type="Proteomes" id="UP001620295">
    <property type="component" value="Unassembled WGS sequence"/>
</dbReference>
<dbReference type="Pfam" id="PF00069">
    <property type="entry name" value="Pkinase"/>
    <property type="match status" value="1"/>
</dbReference>
<dbReference type="InterPro" id="IPR011009">
    <property type="entry name" value="Kinase-like_dom_sf"/>
</dbReference>
<evidence type="ECO:0000256" key="4">
    <source>
        <dbReference type="ARBA" id="ARBA00022679"/>
    </source>
</evidence>
<dbReference type="EMBL" id="JBJDQH010000018">
    <property type="protein sequence ID" value="MFK4271448.1"/>
    <property type="molecule type" value="Genomic_DNA"/>
</dbReference>
<accession>A0ABW8LZU5</accession>
<dbReference type="Gene3D" id="2.60.200.20">
    <property type="match status" value="1"/>
</dbReference>
<sequence length="608" mass="65471">MTPSATVTLTLVEGRVKPGAYVFEERTTCVLGRSTDCSPQLPDDSDHKTVSRHHCLLDINPPDIRIRDFGSLNGTYVNGEKIGQRRRGLTPEEAVADSYPEHDLKDGDRIRLGDTVFRVDITRPQVATLRLARCAKCERELSDEAGGHPGELLCAACQARPDAVLKLLLELAHGGRADLKAIRGYSVIRELGRGGMGAVYLARHEATGVEVALKVMLPKVAASETARARFLREVALTRAMKHPHVVALHDAGFANGTFYLTTEFCTGGSLDRLVAERGGRLPVEEAVPIAVQALKGLEHAHGQGVVHRDLSPSNILLHRETDGSTTAKIADFGIGKAFDQAGLSGLTRTGTTAGKPMFMPRQQVIDFRKATPAVDVWAFAACLYHTLTGKTPREFPRAKDPWQVVLQEPAIPIRRRDPAIPRRLAEVIDTALRERPEIGCASAAELRERGGAARSAGAGGVGAGYDVRAGHALGEFGERSTRSLLSSPGPRLGTARPPREGPGDSGAAPPTRRATADLARPGTRENPSRGYRHVHGELPALGLKVAPSTVWSILKETASRPHLSGNTPAAPEAPRTHFPPRAPEKSLPTGRGFRYCWIGANGRFPARI</sequence>
<dbReference type="SUPFAM" id="SSF49879">
    <property type="entry name" value="SMAD/FHA domain"/>
    <property type="match status" value="1"/>
</dbReference>
<evidence type="ECO:0000256" key="7">
    <source>
        <dbReference type="ARBA" id="ARBA00022840"/>
    </source>
</evidence>
<evidence type="ECO:0000313" key="12">
    <source>
        <dbReference type="EMBL" id="MFK4271448.1"/>
    </source>
</evidence>
<dbReference type="RefSeq" id="WP_404748385.1">
    <property type="nucleotide sequence ID" value="NZ_JBJDQH010000018.1"/>
</dbReference>
<dbReference type="PROSITE" id="PS00107">
    <property type="entry name" value="PROTEIN_KINASE_ATP"/>
    <property type="match status" value="1"/>
</dbReference>
<dbReference type="InterPro" id="IPR050660">
    <property type="entry name" value="NEK_Ser/Thr_kinase"/>
</dbReference>
<proteinExistence type="inferred from homology"/>
<reference evidence="12 13" key="1">
    <citation type="submission" date="2024-11" db="EMBL/GenBank/DDBJ databases">
        <title>The Natural Products Discovery Center: Release of the First 8490 Sequenced Strains for Exploring Actinobacteria Biosynthetic Diversity.</title>
        <authorList>
            <person name="Kalkreuter E."/>
            <person name="Kautsar S.A."/>
            <person name="Yang D."/>
            <person name="Bader C.D."/>
            <person name="Teijaro C.N."/>
            <person name="Fluegel L."/>
            <person name="Davis C.M."/>
            <person name="Simpson J.R."/>
            <person name="Lauterbach L."/>
            <person name="Steele A.D."/>
            <person name="Gui C."/>
            <person name="Meng S."/>
            <person name="Li G."/>
            <person name="Viehrig K."/>
            <person name="Ye F."/>
            <person name="Su P."/>
            <person name="Kiefer A.F."/>
            <person name="Nichols A."/>
            <person name="Cepeda A.J."/>
            <person name="Yan W."/>
            <person name="Fan B."/>
            <person name="Jiang Y."/>
            <person name="Adhikari A."/>
            <person name="Zheng C.-J."/>
            <person name="Schuster L."/>
            <person name="Cowan T.M."/>
            <person name="Smanski M.J."/>
            <person name="Chevrette M.G."/>
            <person name="De Carvalho L.P.S."/>
            <person name="Shen B."/>
        </authorList>
    </citation>
    <scope>NUCLEOTIDE SEQUENCE [LARGE SCALE GENOMIC DNA]</scope>
    <source>
        <strain evidence="12 13">NPDC020863</strain>
    </source>
</reference>
<evidence type="ECO:0000256" key="9">
    <source>
        <dbReference type="SAM" id="MobiDB-lite"/>
    </source>
</evidence>
<evidence type="ECO:0000259" key="11">
    <source>
        <dbReference type="PROSITE" id="PS50011"/>
    </source>
</evidence>
<feature type="binding site" evidence="8">
    <location>
        <position position="214"/>
    </location>
    <ligand>
        <name>ATP</name>
        <dbReference type="ChEBI" id="CHEBI:30616"/>
    </ligand>
</feature>
<dbReference type="Gene3D" id="3.30.200.20">
    <property type="entry name" value="Phosphorylase Kinase, domain 1"/>
    <property type="match status" value="1"/>
</dbReference>
<evidence type="ECO:0000256" key="6">
    <source>
        <dbReference type="ARBA" id="ARBA00022777"/>
    </source>
</evidence>
<dbReference type="PROSITE" id="PS50011">
    <property type="entry name" value="PROTEIN_KINASE_DOM"/>
    <property type="match status" value="1"/>
</dbReference>
<evidence type="ECO:0000256" key="8">
    <source>
        <dbReference type="PROSITE-ProRule" id="PRU10141"/>
    </source>
</evidence>
<feature type="region of interest" description="Disordered" evidence="9">
    <location>
        <begin position="478"/>
        <end position="532"/>
    </location>
</feature>
<dbReference type="InterPro" id="IPR017441">
    <property type="entry name" value="Protein_kinase_ATP_BS"/>
</dbReference>
<feature type="region of interest" description="Disordered" evidence="9">
    <location>
        <begin position="560"/>
        <end position="586"/>
    </location>
</feature>
<dbReference type="SMART" id="SM00240">
    <property type="entry name" value="FHA"/>
    <property type="match status" value="1"/>
</dbReference>
<feature type="domain" description="Protein kinase" evidence="11">
    <location>
        <begin position="185"/>
        <end position="447"/>
    </location>
</feature>
<evidence type="ECO:0000313" key="13">
    <source>
        <dbReference type="Proteomes" id="UP001620295"/>
    </source>
</evidence>
<dbReference type="PANTHER" id="PTHR43671">
    <property type="entry name" value="SERINE/THREONINE-PROTEIN KINASE NEK"/>
    <property type="match status" value="1"/>
</dbReference>
<keyword evidence="6 12" id="KW-0418">Kinase</keyword>
<evidence type="ECO:0000256" key="3">
    <source>
        <dbReference type="ARBA" id="ARBA00022553"/>
    </source>
</evidence>
<keyword evidence="13" id="KW-1185">Reference proteome</keyword>
<keyword evidence="7 8" id="KW-0067">ATP-binding</keyword>
<organism evidence="12 13">
    <name type="scientific">Streptomyces milbemycinicus</name>
    <dbReference type="NCBI Taxonomy" id="476552"/>
    <lineage>
        <taxon>Bacteria</taxon>
        <taxon>Bacillati</taxon>
        <taxon>Actinomycetota</taxon>
        <taxon>Actinomycetes</taxon>
        <taxon>Kitasatosporales</taxon>
        <taxon>Streptomycetaceae</taxon>
        <taxon>Streptomyces</taxon>
    </lineage>
</organism>
<dbReference type="InterPro" id="IPR000253">
    <property type="entry name" value="FHA_dom"/>
</dbReference>
<dbReference type="Pfam" id="PF00498">
    <property type="entry name" value="FHA"/>
    <property type="match status" value="1"/>
</dbReference>
<dbReference type="InterPro" id="IPR008266">
    <property type="entry name" value="Tyr_kinase_AS"/>
</dbReference>
<feature type="domain" description="FHA" evidence="10">
    <location>
        <begin position="29"/>
        <end position="82"/>
    </location>
</feature>
<keyword evidence="5 8" id="KW-0547">Nucleotide-binding</keyword>
<dbReference type="Gene3D" id="1.10.510.10">
    <property type="entry name" value="Transferase(Phosphotransferase) domain 1"/>
    <property type="match status" value="1"/>
</dbReference>
<dbReference type="PANTHER" id="PTHR43671:SF13">
    <property type="entry name" value="SERINE_THREONINE-PROTEIN KINASE NEK2"/>
    <property type="match status" value="1"/>
</dbReference>
<protein>
    <recommendedName>
        <fullName evidence="2">non-specific serine/threonine protein kinase</fullName>
        <ecNumber evidence="2">2.7.11.1</ecNumber>
    </recommendedName>
</protein>
<evidence type="ECO:0000259" key="10">
    <source>
        <dbReference type="PROSITE" id="PS50006"/>
    </source>
</evidence>
<dbReference type="PROSITE" id="PS00109">
    <property type="entry name" value="PROTEIN_KINASE_TYR"/>
    <property type="match status" value="1"/>
</dbReference>
<name>A0ABW8LZU5_9ACTN</name>
<dbReference type="InterPro" id="IPR008984">
    <property type="entry name" value="SMAD_FHA_dom_sf"/>
</dbReference>
<gene>
    <name evidence="12" type="ORF">ACI2L5_42050</name>
</gene>
<comment type="caution">
    <text evidence="12">The sequence shown here is derived from an EMBL/GenBank/DDBJ whole genome shotgun (WGS) entry which is preliminary data.</text>
</comment>
<evidence type="ECO:0000256" key="1">
    <source>
        <dbReference type="ARBA" id="ARBA00010886"/>
    </source>
</evidence>
<dbReference type="GO" id="GO:0016301">
    <property type="term" value="F:kinase activity"/>
    <property type="evidence" value="ECO:0007669"/>
    <property type="project" value="UniProtKB-KW"/>
</dbReference>
<dbReference type="EC" id="2.7.11.1" evidence="2"/>
<comment type="similarity">
    <text evidence="1">Belongs to the protein kinase superfamily. NEK Ser/Thr protein kinase family. NIMA subfamily.</text>
</comment>
<dbReference type="SUPFAM" id="SSF56112">
    <property type="entry name" value="Protein kinase-like (PK-like)"/>
    <property type="match status" value="1"/>
</dbReference>
<dbReference type="InterPro" id="IPR000719">
    <property type="entry name" value="Prot_kinase_dom"/>
</dbReference>
<evidence type="ECO:0000256" key="2">
    <source>
        <dbReference type="ARBA" id="ARBA00012513"/>
    </source>
</evidence>
<dbReference type="CDD" id="cd14014">
    <property type="entry name" value="STKc_PknB_like"/>
    <property type="match status" value="1"/>
</dbReference>
<dbReference type="PROSITE" id="PS50006">
    <property type="entry name" value="FHA_DOMAIN"/>
    <property type="match status" value="1"/>
</dbReference>
<keyword evidence="4" id="KW-0808">Transferase</keyword>
<keyword evidence="3" id="KW-0597">Phosphoprotein</keyword>
<evidence type="ECO:0000256" key="5">
    <source>
        <dbReference type="ARBA" id="ARBA00022741"/>
    </source>
</evidence>